<keyword evidence="14" id="KW-1133">Transmembrane helix</keyword>
<evidence type="ECO:0000256" key="12">
    <source>
        <dbReference type="ARBA" id="ARBA00038074"/>
    </source>
</evidence>
<evidence type="ECO:0000259" key="16">
    <source>
        <dbReference type="PROSITE" id="PS51762"/>
    </source>
</evidence>
<dbReference type="GO" id="GO:0031505">
    <property type="term" value="P:fungal-type cell wall organization"/>
    <property type="evidence" value="ECO:0007669"/>
    <property type="project" value="TreeGrafter"/>
</dbReference>
<dbReference type="SUPFAM" id="SSF49899">
    <property type="entry name" value="Concanavalin A-like lectins/glucanases"/>
    <property type="match status" value="1"/>
</dbReference>
<feature type="region of interest" description="Disordered" evidence="13">
    <location>
        <begin position="373"/>
        <end position="400"/>
    </location>
</feature>
<dbReference type="InterPro" id="IPR000757">
    <property type="entry name" value="Beta-glucanase-like"/>
</dbReference>
<keyword evidence="14" id="KW-0812">Transmembrane</keyword>
<evidence type="ECO:0000256" key="11">
    <source>
        <dbReference type="ARBA" id="ARBA00023316"/>
    </source>
</evidence>
<organism evidence="17 18">
    <name type="scientific">Trichocladium antarcticum</name>
    <dbReference type="NCBI Taxonomy" id="1450529"/>
    <lineage>
        <taxon>Eukaryota</taxon>
        <taxon>Fungi</taxon>
        <taxon>Dikarya</taxon>
        <taxon>Ascomycota</taxon>
        <taxon>Pezizomycotina</taxon>
        <taxon>Sordariomycetes</taxon>
        <taxon>Sordariomycetidae</taxon>
        <taxon>Sordariales</taxon>
        <taxon>Chaetomiaceae</taxon>
        <taxon>Trichocladium</taxon>
    </lineage>
</organism>
<feature type="compositionally biased region" description="Low complexity" evidence="13">
    <location>
        <begin position="436"/>
        <end position="446"/>
    </location>
</feature>
<evidence type="ECO:0000256" key="2">
    <source>
        <dbReference type="ARBA" id="ARBA00004370"/>
    </source>
</evidence>
<evidence type="ECO:0000256" key="14">
    <source>
        <dbReference type="SAM" id="Phobius"/>
    </source>
</evidence>
<dbReference type="GO" id="GO:0016757">
    <property type="term" value="F:glycosyltransferase activity"/>
    <property type="evidence" value="ECO:0007669"/>
    <property type="project" value="UniProtKB-KW"/>
</dbReference>
<feature type="transmembrane region" description="Helical" evidence="14">
    <location>
        <begin position="303"/>
        <end position="325"/>
    </location>
</feature>
<feature type="signal peptide" evidence="15">
    <location>
        <begin position="1"/>
        <end position="24"/>
    </location>
</feature>
<dbReference type="EMBL" id="MU853412">
    <property type="protein sequence ID" value="KAK4133577.1"/>
    <property type="molecule type" value="Genomic_DNA"/>
</dbReference>
<feature type="domain" description="GH16" evidence="16">
    <location>
        <begin position="33"/>
        <end position="243"/>
    </location>
</feature>
<evidence type="ECO:0000256" key="4">
    <source>
        <dbReference type="ARBA" id="ARBA00022676"/>
    </source>
</evidence>
<name>A0AAN6UIE8_9PEZI</name>
<protein>
    <recommendedName>
        <fullName evidence="3">chitinase</fullName>
        <ecNumber evidence="3">3.2.1.14</ecNumber>
    </recommendedName>
</protein>
<feature type="chain" id="PRO_5043004643" description="chitinase" evidence="15">
    <location>
        <begin position="25"/>
        <end position="483"/>
    </location>
</feature>
<dbReference type="AlphaFoldDB" id="A0AAN6UIE8"/>
<comment type="similarity">
    <text evidence="12">Belongs to the glycosyl hydrolase 16 family. CRH1 subfamily.</text>
</comment>
<feature type="compositionally biased region" description="Gly residues" evidence="13">
    <location>
        <begin position="473"/>
        <end position="483"/>
    </location>
</feature>
<comment type="caution">
    <text evidence="17">The sequence shown here is derived from an EMBL/GenBank/DDBJ whole genome shotgun (WGS) entry which is preliminary data.</text>
</comment>
<evidence type="ECO:0000256" key="5">
    <source>
        <dbReference type="ARBA" id="ARBA00022679"/>
    </source>
</evidence>
<evidence type="ECO:0000256" key="3">
    <source>
        <dbReference type="ARBA" id="ARBA00012729"/>
    </source>
</evidence>
<dbReference type="Pfam" id="PF00722">
    <property type="entry name" value="Glyco_hydro_16"/>
    <property type="match status" value="1"/>
</dbReference>
<dbReference type="GO" id="GO:0016020">
    <property type="term" value="C:membrane"/>
    <property type="evidence" value="ECO:0007669"/>
    <property type="project" value="UniProtKB-SubCell"/>
</dbReference>
<comment type="subcellular location">
    <subcellularLocation>
        <location evidence="2">Membrane</location>
    </subcellularLocation>
</comment>
<keyword evidence="8 14" id="KW-0472">Membrane</keyword>
<feature type="region of interest" description="Disordered" evidence="13">
    <location>
        <begin position="436"/>
        <end position="483"/>
    </location>
</feature>
<keyword evidence="4" id="KW-0328">Glycosyltransferase</keyword>
<evidence type="ECO:0000313" key="18">
    <source>
        <dbReference type="Proteomes" id="UP001304895"/>
    </source>
</evidence>
<reference evidence="17" key="2">
    <citation type="submission" date="2023-05" db="EMBL/GenBank/DDBJ databases">
        <authorList>
            <consortium name="Lawrence Berkeley National Laboratory"/>
            <person name="Steindorff A."/>
            <person name="Hensen N."/>
            <person name="Bonometti L."/>
            <person name="Westerberg I."/>
            <person name="Brannstrom I.O."/>
            <person name="Guillou S."/>
            <person name="Cros-Aarteil S."/>
            <person name="Calhoun S."/>
            <person name="Haridas S."/>
            <person name="Kuo A."/>
            <person name="Mondo S."/>
            <person name="Pangilinan J."/>
            <person name="Riley R."/>
            <person name="Labutti K."/>
            <person name="Andreopoulos B."/>
            <person name="Lipzen A."/>
            <person name="Chen C."/>
            <person name="Yanf M."/>
            <person name="Daum C."/>
            <person name="Ng V."/>
            <person name="Clum A."/>
            <person name="Ohm R."/>
            <person name="Martin F."/>
            <person name="Silar P."/>
            <person name="Natvig D."/>
            <person name="Lalanne C."/>
            <person name="Gautier V."/>
            <person name="Ament-Velasquez S.L."/>
            <person name="Kruys A."/>
            <person name="Hutchinson M.I."/>
            <person name="Powell A.J."/>
            <person name="Barry K."/>
            <person name="Miller A.N."/>
            <person name="Grigoriev I.V."/>
            <person name="Debuchy R."/>
            <person name="Gladieux P."/>
            <person name="Thoren M.H."/>
            <person name="Johannesson H."/>
        </authorList>
    </citation>
    <scope>NUCLEOTIDE SEQUENCE</scope>
    <source>
        <strain evidence="17">CBS 123565</strain>
    </source>
</reference>
<dbReference type="EC" id="3.2.1.14" evidence="3"/>
<evidence type="ECO:0000313" key="17">
    <source>
        <dbReference type="EMBL" id="KAK4133577.1"/>
    </source>
</evidence>
<dbReference type="Gene3D" id="2.60.120.200">
    <property type="match status" value="1"/>
</dbReference>
<reference evidence="17" key="1">
    <citation type="journal article" date="2023" name="Mol. Phylogenet. Evol.">
        <title>Genome-scale phylogeny and comparative genomics of the fungal order Sordariales.</title>
        <authorList>
            <person name="Hensen N."/>
            <person name="Bonometti L."/>
            <person name="Westerberg I."/>
            <person name="Brannstrom I.O."/>
            <person name="Guillou S."/>
            <person name="Cros-Aarteil S."/>
            <person name="Calhoun S."/>
            <person name="Haridas S."/>
            <person name="Kuo A."/>
            <person name="Mondo S."/>
            <person name="Pangilinan J."/>
            <person name="Riley R."/>
            <person name="LaButti K."/>
            <person name="Andreopoulos B."/>
            <person name="Lipzen A."/>
            <person name="Chen C."/>
            <person name="Yan M."/>
            <person name="Daum C."/>
            <person name="Ng V."/>
            <person name="Clum A."/>
            <person name="Steindorff A."/>
            <person name="Ohm R.A."/>
            <person name="Martin F."/>
            <person name="Silar P."/>
            <person name="Natvig D.O."/>
            <person name="Lalanne C."/>
            <person name="Gautier V."/>
            <person name="Ament-Velasquez S.L."/>
            <person name="Kruys A."/>
            <person name="Hutchinson M.I."/>
            <person name="Powell A.J."/>
            <person name="Barry K."/>
            <person name="Miller A.N."/>
            <person name="Grigoriev I.V."/>
            <person name="Debuchy R."/>
            <person name="Gladieux P."/>
            <person name="Hiltunen Thoren M."/>
            <person name="Johannesson H."/>
        </authorList>
    </citation>
    <scope>NUCLEOTIDE SEQUENCE</scope>
    <source>
        <strain evidence="17">CBS 123565</strain>
    </source>
</reference>
<evidence type="ECO:0000256" key="1">
    <source>
        <dbReference type="ARBA" id="ARBA00000822"/>
    </source>
</evidence>
<dbReference type="CDD" id="cd02183">
    <property type="entry name" value="GH16_fungal_CRH1_transglycosylase"/>
    <property type="match status" value="1"/>
</dbReference>
<evidence type="ECO:0000256" key="7">
    <source>
        <dbReference type="ARBA" id="ARBA00022801"/>
    </source>
</evidence>
<dbReference type="PROSITE" id="PS51762">
    <property type="entry name" value="GH16_2"/>
    <property type="match status" value="1"/>
</dbReference>
<dbReference type="InterPro" id="IPR050546">
    <property type="entry name" value="Glycosyl_Hydrlase_16"/>
</dbReference>
<keyword evidence="18" id="KW-1185">Reference proteome</keyword>
<keyword evidence="10" id="KW-0326">Glycosidase</keyword>
<keyword evidence="5" id="KW-0808">Transferase</keyword>
<dbReference type="GO" id="GO:0008843">
    <property type="term" value="F:endochitinase activity"/>
    <property type="evidence" value="ECO:0007669"/>
    <property type="project" value="UniProtKB-EC"/>
</dbReference>
<gene>
    <name evidence="17" type="ORF">BT67DRAFT_450394</name>
</gene>
<dbReference type="GO" id="GO:0005975">
    <property type="term" value="P:carbohydrate metabolic process"/>
    <property type="evidence" value="ECO:0007669"/>
    <property type="project" value="InterPro"/>
</dbReference>
<evidence type="ECO:0000256" key="15">
    <source>
        <dbReference type="SAM" id="SignalP"/>
    </source>
</evidence>
<evidence type="ECO:0000256" key="9">
    <source>
        <dbReference type="ARBA" id="ARBA00023180"/>
    </source>
</evidence>
<dbReference type="Proteomes" id="UP001304895">
    <property type="component" value="Unassembled WGS sequence"/>
</dbReference>
<keyword evidence="9" id="KW-0325">Glycoprotein</keyword>
<keyword evidence="11" id="KW-0961">Cell wall biogenesis/degradation</keyword>
<sequence>MWLPSHASAIALLAWSALVSNAAAQVTTDCNPLNKTCPPNPAFGTEYNFNFNRTPNVDVWQTTVGPIEWSLNDGATFTIRKQGDSPTIRSKFYIFGGRTEIWMKAAQGTGVISSVMFLSDDLDEIDWEFLGGDNANVQTNYYGKGVIPEKSNGGMHPVGGGVQNGYHNYTTDWQKDRLEFWVDGALVRTLHAKDANDTYYYPQTPMRLSLGIWAGGDPRLEKGVNEWAGGVTDYSQGPFSMYVKSVHVQDYGSGKEYVYGDRSGSWESIKMVEGNSTIKEKVNEPPEKSLSDRWEDLPDGAKIAIYASVAGFFGLLFFVGLFYCIRQRRHGAREARVAEARAETERLELERFKKAGIDPDSFTASASEYNAKEMRRGGAQDDDSYSIADGPPVTTASPLDFTSSMGTGAVAGGMRAVSPSVYSDRTGSIQSMMNPAQQYGAQPQPQRTYTADRYGADDGGYGNAGGHNQQGYWGNGGGGGGYR</sequence>
<evidence type="ECO:0000256" key="10">
    <source>
        <dbReference type="ARBA" id="ARBA00023295"/>
    </source>
</evidence>
<evidence type="ECO:0000256" key="8">
    <source>
        <dbReference type="ARBA" id="ARBA00023136"/>
    </source>
</evidence>
<dbReference type="PANTHER" id="PTHR10963">
    <property type="entry name" value="GLYCOSYL HYDROLASE-RELATED"/>
    <property type="match status" value="1"/>
</dbReference>
<proteinExistence type="inferred from homology"/>
<keyword evidence="6 15" id="KW-0732">Signal</keyword>
<dbReference type="GO" id="GO:0009277">
    <property type="term" value="C:fungal-type cell wall"/>
    <property type="evidence" value="ECO:0007669"/>
    <property type="project" value="TreeGrafter"/>
</dbReference>
<dbReference type="PANTHER" id="PTHR10963:SF27">
    <property type="entry name" value="GLYCOSIDASE-RELATED"/>
    <property type="match status" value="1"/>
</dbReference>
<comment type="catalytic activity">
    <reaction evidence="1">
        <text>Random endo-hydrolysis of N-acetyl-beta-D-glucosaminide (1-&gt;4)-beta-linkages in chitin and chitodextrins.</text>
        <dbReference type="EC" id="3.2.1.14"/>
    </reaction>
</comment>
<evidence type="ECO:0000256" key="13">
    <source>
        <dbReference type="SAM" id="MobiDB-lite"/>
    </source>
</evidence>
<dbReference type="InterPro" id="IPR013320">
    <property type="entry name" value="ConA-like_dom_sf"/>
</dbReference>
<evidence type="ECO:0000256" key="6">
    <source>
        <dbReference type="ARBA" id="ARBA00022729"/>
    </source>
</evidence>
<accession>A0AAN6UIE8</accession>
<keyword evidence="7 17" id="KW-0378">Hydrolase</keyword>